<dbReference type="NCBIfam" id="NF003818">
    <property type="entry name" value="PRK05409.1"/>
    <property type="match status" value="1"/>
</dbReference>
<sequence>MQPARDHRAGPIPAAVGIGLRPPHIEHVLERRPAVPFFELHSENLFCEGGPMWDVFARVRRDYPVSLHGVGLSLGSVDALDPAHLRRLREVIVRTAPALVSEHVCWGAVGGRHFNDLLPLPYTEEALAVMVEHVDQLQQALQRQVLLENVSSYIHYTHSSMPEWEFLAALARRSGCGLLLDVNNVYVNSINHGIDAVRYLDSIDPATVGEIHLAGFTRKEGLGGPLLIDTHDHRVDPAVWRLYAHAIERLGPRPTLIEWDQDLPPFEVLEDEARIATEHLHVRATEPV</sequence>
<proteinExistence type="inferred from homology"/>
<keyword evidence="3" id="KW-1185">Reference proteome</keyword>
<name>A0ABW0QVQ6_9GAMM</name>
<evidence type="ECO:0000256" key="1">
    <source>
        <dbReference type="HAMAP-Rule" id="MF_00697"/>
    </source>
</evidence>
<dbReference type="PANTHER" id="PTHR42194:SF1">
    <property type="entry name" value="UPF0276 PROTEIN HI_1600"/>
    <property type="match status" value="1"/>
</dbReference>
<dbReference type="SUPFAM" id="SSF51658">
    <property type="entry name" value="Xylose isomerase-like"/>
    <property type="match status" value="1"/>
</dbReference>
<comment type="caution">
    <text evidence="2">The sequence shown here is derived from an EMBL/GenBank/DDBJ whole genome shotgun (WGS) entry which is preliminary data.</text>
</comment>
<dbReference type="PANTHER" id="PTHR42194">
    <property type="entry name" value="UPF0276 PROTEIN HI_1600"/>
    <property type="match status" value="1"/>
</dbReference>
<dbReference type="RefSeq" id="WP_377322526.1">
    <property type="nucleotide sequence ID" value="NZ_JBHSNF010000005.1"/>
</dbReference>
<comment type="similarity">
    <text evidence="1">Belongs to the UPF0276 family.</text>
</comment>
<dbReference type="EMBL" id="JBHSNF010000005">
    <property type="protein sequence ID" value="MFC5527687.1"/>
    <property type="molecule type" value="Genomic_DNA"/>
</dbReference>
<gene>
    <name evidence="2" type="ORF">ACFPPA_18230</name>
</gene>
<organism evidence="2 3">
    <name type="scientific">Rhodanobacter ginsengisoli</name>
    <dbReference type="NCBI Taxonomy" id="418646"/>
    <lineage>
        <taxon>Bacteria</taxon>
        <taxon>Pseudomonadati</taxon>
        <taxon>Pseudomonadota</taxon>
        <taxon>Gammaproteobacteria</taxon>
        <taxon>Lysobacterales</taxon>
        <taxon>Rhodanobacteraceae</taxon>
        <taxon>Rhodanobacter</taxon>
    </lineage>
</organism>
<reference evidence="3" key="1">
    <citation type="journal article" date="2019" name="Int. J. Syst. Evol. Microbiol.">
        <title>The Global Catalogue of Microorganisms (GCM) 10K type strain sequencing project: providing services to taxonomists for standard genome sequencing and annotation.</title>
        <authorList>
            <consortium name="The Broad Institute Genomics Platform"/>
            <consortium name="The Broad Institute Genome Sequencing Center for Infectious Disease"/>
            <person name="Wu L."/>
            <person name="Ma J."/>
        </authorList>
    </citation>
    <scope>NUCLEOTIDE SEQUENCE [LARGE SCALE GENOMIC DNA]</scope>
    <source>
        <strain evidence="3">CGMCC 1.16619</strain>
    </source>
</reference>
<dbReference type="Pfam" id="PF05114">
    <property type="entry name" value="MbnB_TglH_ChrH"/>
    <property type="match status" value="1"/>
</dbReference>
<dbReference type="HAMAP" id="MF_00697">
    <property type="entry name" value="UPF0276"/>
    <property type="match status" value="1"/>
</dbReference>
<dbReference type="Gene3D" id="3.20.20.150">
    <property type="entry name" value="Divalent-metal-dependent TIM barrel enzymes"/>
    <property type="match status" value="1"/>
</dbReference>
<dbReference type="InterPro" id="IPR007801">
    <property type="entry name" value="MbnB/TglH/ChrH"/>
</dbReference>
<evidence type="ECO:0000313" key="3">
    <source>
        <dbReference type="Proteomes" id="UP001596114"/>
    </source>
</evidence>
<dbReference type="InterPro" id="IPR036237">
    <property type="entry name" value="Xyl_isomerase-like_sf"/>
</dbReference>
<accession>A0ABW0QVQ6</accession>
<protein>
    <recommendedName>
        <fullName evidence="1">UPF0276 protein ACFPPA_18230</fullName>
    </recommendedName>
</protein>
<evidence type="ECO:0000313" key="2">
    <source>
        <dbReference type="EMBL" id="MFC5527687.1"/>
    </source>
</evidence>
<dbReference type="Proteomes" id="UP001596114">
    <property type="component" value="Unassembled WGS sequence"/>
</dbReference>